<accession>A0AAD8PYQ4</accession>
<protein>
    <submittedName>
        <fullName evidence="1">Uncharacterized protein</fullName>
    </submittedName>
</protein>
<name>A0AAD8PYQ4_9PEZI</name>
<organism evidence="1 2">
    <name type="scientific">Colletotrichum navitas</name>
    <dbReference type="NCBI Taxonomy" id="681940"/>
    <lineage>
        <taxon>Eukaryota</taxon>
        <taxon>Fungi</taxon>
        <taxon>Dikarya</taxon>
        <taxon>Ascomycota</taxon>
        <taxon>Pezizomycotina</taxon>
        <taxon>Sordariomycetes</taxon>
        <taxon>Hypocreomycetidae</taxon>
        <taxon>Glomerellales</taxon>
        <taxon>Glomerellaceae</taxon>
        <taxon>Colletotrichum</taxon>
        <taxon>Colletotrichum graminicola species complex</taxon>
    </lineage>
</organism>
<evidence type="ECO:0000313" key="2">
    <source>
        <dbReference type="Proteomes" id="UP001230504"/>
    </source>
</evidence>
<dbReference type="RefSeq" id="XP_060414031.1">
    <property type="nucleotide sequence ID" value="XM_060557838.1"/>
</dbReference>
<reference evidence="1" key="1">
    <citation type="submission" date="2021-06" db="EMBL/GenBank/DDBJ databases">
        <title>Comparative genomics, transcriptomics and evolutionary studies reveal genomic signatures of adaptation to plant cell wall in hemibiotrophic fungi.</title>
        <authorList>
            <consortium name="DOE Joint Genome Institute"/>
            <person name="Baroncelli R."/>
            <person name="Diaz J.F."/>
            <person name="Benocci T."/>
            <person name="Peng M."/>
            <person name="Battaglia E."/>
            <person name="Haridas S."/>
            <person name="Andreopoulos W."/>
            <person name="Labutti K."/>
            <person name="Pangilinan J."/>
            <person name="Floch G.L."/>
            <person name="Makela M.R."/>
            <person name="Henrissat B."/>
            <person name="Grigoriev I.V."/>
            <person name="Crouch J.A."/>
            <person name="De Vries R.P."/>
            <person name="Sukno S.A."/>
            <person name="Thon M.R."/>
        </authorList>
    </citation>
    <scope>NUCLEOTIDE SEQUENCE</scope>
    <source>
        <strain evidence="1">CBS 125086</strain>
    </source>
</reference>
<dbReference type="GeneID" id="85442078"/>
<keyword evidence="2" id="KW-1185">Reference proteome</keyword>
<comment type="caution">
    <text evidence="1">The sequence shown here is derived from an EMBL/GenBank/DDBJ whole genome shotgun (WGS) entry which is preliminary data.</text>
</comment>
<evidence type="ECO:0000313" key="1">
    <source>
        <dbReference type="EMBL" id="KAK1590549.1"/>
    </source>
</evidence>
<proteinExistence type="predicted"/>
<dbReference type="Proteomes" id="UP001230504">
    <property type="component" value="Unassembled WGS sequence"/>
</dbReference>
<sequence length="80" mass="8570">MDSVGCPLSIFFCTCSLVFCPTYSGLVVPEDGGWQLVTMVCRGALDWVTARVDACCSTLADVSSLALRVAGFSDRLSREL</sequence>
<dbReference type="EMBL" id="JAHLJV010000030">
    <property type="protein sequence ID" value="KAK1590549.1"/>
    <property type="molecule type" value="Genomic_DNA"/>
</dbReference>
<gene>
    <name evidence="1" type="ORF">LY79DRAFT_554171</name>
</gene>
<dbReference type="AlphaFoldDB" id="A0AAD8PYQ4"/>